<proteinExistence type="predicted"/>
<evidence type="ECO:0000313" key="2">
    <source>
        <dbReference type="EMBL" id="NYE45356.1"/>
    </source>
</evidence>
<protein>
    <submittedName>
        <fullName evidence="2">Disulfide bond formation protein DsbB</fullName>
    </submittedName>
</protein>
<feature type="transmembrane region" description="Helical" evidence="1">
    <location>
        <begin position="23"/>
        <end position="53"/>
    </location>
</feature>
<organism evidence="2 3">
    <name type="scientific">Spinactinospora alkalitolerans</name>
    <dbReference type="NCBI Taxonomy" id="687207"/>
    <lineage>
        <taxon>Bacteria</taxon>
        <taxon>Bacillati</taxon>
        <taxon>Actinomycetota</taxon>
        <taxon>Actinomycetes</taxon>
        <taxon>Streptosporangiales</taxon>
        <taxon>Nocardiopsidaceae</taxon>
        <taxon>Spinactinospora</taxon>
    </lineage>
</organism>
<dbReference type="Proteomes" id="UP000589036">
    <property type="component" value="Unassembled WGS sequence"/>
</dbReference>
<evidence type="ECO:0000256" key="1">
    <source>
        <dbReference type="SAM" id="Phobius"/>
    </source>
</evidence>
<keyword evidence="1" id="KW-0812">Transmembrane</keyword>
<sequence>MTTIGSRRQAAGRFPVFAALNSVLTAIAVAAVIFLHAFAAPLAVVSGVLAGVGVKTDPGRRNWHLALLVVSALALLASLVLTGLLWSTGNPAPEATSAPAP</sequence>
<feature type="transmembrane region" description="Helical" evidence="1">
    <location>
        <begin position="65"/>
        <end position="86"/>
    </location>
</feature>
<gene>
    <name evidence="2" type="ORF">HDA32_000476</name>
</gene>
<comment type="caution">
    <text evidence="2">The sequence shown here is derived from an EMBL/GenBank/DDBJ whole genome shotgun (WGS) entry which is preliminary data.</text>
</comment>
<evidence type="ECO:0000313" key="3">
    <source>
        <dbReference type="Proteomes" id="UP000589036"/>
    </source>
</evidence>
<reference evidence="2 3" key="1">
    <citation type="submission" date="2020-07" db="EMBL/GenBank/DDBJ databases">
        <title>Sequencing the genomes of 1000 actinobacteria strains.</title>
        <authorList>
            <person name="Klenk H.-P."/>
        </authorList>
    </citation>
    <scope>NUCLEOTIDE SEQUENCE [LARGE SCALE GENOMIC DNA]</scope>
    <source>
        <strain evidence="2 3">CXB654</strain>
    </source>
</reference>
<accession>A0A852TM66</accession>
<name>A0A852TM66_9ACTN</name>
<keyword evidence="3" id="KW-1185">Reference proteome</keyword>
<dbReference type="EMBL" id="JACCCC010000001">
    <property type="protein sequence ID" value="NYE45356.1"/>
    <property type="molecule type" value="Genomic_DNA"/>
</dbReference>
<dbReference type="AlphaFoldDB" id="A0A852TM66"/>
<dbReference type="RefSeq" id="WP_179641594.1">
    <property type="nucleotide sequence ID" value="NZ_BAAAYY010000007.1"/>
</dbReference>
<keyword evidence="1" id="KW-1133">Transmembrane helix</keyword>
<keyword evidence="1" id="KW-0472">Membrane</keyword>